<organism evidence="3 4">
    <name type="scientific">Aquimarina muelleri</name>
    <dbReference type="NCBI Taxonomy" id="279356"/>
    <lineage>
        <taxon>Bacteria</taxon>
        <taxon>Pseudomonadati</taxon>
        <taxon>Bacteroidota</taxon>
        <taxon>Flavobacteriia</taxon>
        <taxon>Flavobacteriales</taxon>
        <taxon>Flavobacteriaceae</taxon>
        <taxon>Aquimarina</taxon>
    </lineage>
</organism>
<feature type="modified residue" description="4-aspartylphosphate" evidence="1">
    <location>
        <position position="64"/>
    </location>
</feature>
<dbReference type="GO" id="GO:0000160">
    <property type="term" value="P:phosphorelay signal transduction system"/>
    <property type="evidence" value="ECO:0007669"/>
    <property type="project" value="InterPro"/>
</dbReference>
<feature type="domain" description="Response regulatory" evidence="2">
    <location>
        <begin position="6"/>
        <end position="134"/>
    </location>
</feature>
<dbReference type="InterPro" id="IPR052893">
    <property type="entry name" value="TCS_response_regulator"/>
</dbReference>
<evidence type="ECO:0000256" key="1">
    <source>
        <dbReference type="PROSITE-ProRule" id="PRU00169"/>
    </source>
</evidence>
<dbReference type="EMBL" id="BMWS01000019">
    <property type="protein sequence ID" value="GGX24982.1"/>
    <property type="molecule type" value="Genomic_DNA"/>
</dbReference>
<dbReference type="InterPro" id="IPR001789">
    <property type="entry name" value="Sig_transdc_resp-reg_receiver"/>
</dbReference>
<dbReference type="SUPFAM" id="SSF52172">
    <property type="entry name" value="CheY-like"/>
    <property type="match status" value="1"/>
</dbReference>
<protein>
    <submittedName>
        <fullName evidence="3">Response regulator</fullName>
    </submittedName>
</protein>
<keyword evidence="4" id="KW-1185">Reference proteome</keyword>
<evidence type="ECO:0000313" key="3">
    <source>
        <dbReference type="EMBL" id="GGX24982.1"/>
    </source>
</evidence>
<name>A0A918JX17_9FLAO</name>
<dbReference type="SMART" id="SM00448">
    <property type="entry name" value="REC"/>
    <property type="match status" value="1"/>
</dbReference>
<dbReference type="PANTHER" id="PTHR44520:SF2">
    <property type="entry name" value="RESPONSE REGULATOR RCP1"/>
    <property type="match status" value="1"/>
</dbReference>
<dbReference type="PANTHER" id="PTHR44520">
    <property type="entry name" value="RESPONSE REGULATOR RCP1-RELATED"/>
    <property type="match status" value="1"/>
</dbReference>
<reference evidence="3 4" key="1">
    <citation type="journal article" date="2014" name="Int. J. Syst. Evol. Microbiol.">
        <title>Complete genome sequence of Corynebacterium casei LMG S-19264T (=DSM 44701T), isolated from a smear-ripened cheese.</title>
        <authorList>
            <consortium name="US DOE Joint Genome Institute (JGI-PGF)"/>
            <person name="Walter F."/>
            <person name="Albersmeier A."/>
            <person name="Kalinowski J."/>
            <person name="Ruckert C."/>
        </authorList>
    </citation>
    <scope>NUCLEOTIDE SEQUENCE [LARGE SCALE GENOMIC DNA]</scope>
    <source>
        <strain evidence="3 4">KCTC 12285</strain>
    </source>
</reference>
<keyword evidence="1" id="KW-0597">Phosphoprotein</keyword>
<dbReference type="InterPro" id="IPR011006">
    <property type="entry name" value="CheY-like_superfamily"/>
</dbReference>
<dbReference type="Pfam" id="PF00072">
    <property type="entry name" value="Response_reg"/>
    <property type="match status" value="1"/>
</dbReference>
<comment type="caution">
    <text evidence="3">The sequence shown here is derived from an EMBL/GenBank/DDBJ whole genome shotgun (WGS) entry which is preliminary data.</text>
</comment>
<dbReference type="Gene3D" id="3.40.50.2300">
    <property type="match status" value="1"/>
</dbReference>
<accession>A0A918JX17</accession>
<evidence type="ECO:0000259" key="2">
    <source>
        <dbReference type="PROSITE" id="PS50110"/>
    </source>
</evidence>
<evidence type="ECO:0000313" key="4">
    <source>
        <dbReference type="Proteomes" id="UP000601108"/>
    </source>
</evidence>
<sequence length="140" mass="16466">MKKIDCVLLVDDSPSTNFYNKKLIEVTKEVNHIYNVENGLEALNYICKKGKFKLHPRPNIIFLDINMPKMDGFEFLENYSKLPKKKRADMIIVFLTTSNWAKDKLKALESNLIYTFLEKPLRMEDLKKVSVHYKNTYTSL</sequence>
<gene>
    <name evidence="3" type="ORF">GCM10007384_27550</name>
</gene>
<dbReference type="PROSITE" id="PS50110">
    <property type="entry name" value="RESPONSE_REGULATORY"/>
    <property type="match status" value="1"/>
</dbReference>
<dbReference type="AlphaFoldDB" id="A0A918JX17"/>
<dbReference type="Proteomes" id="UP000601108">
    <property type="component" value="Unassembled WGS sequence"/>
</dbReference>
<proteinExistence type="predicted"/>
<dbReference type="RefSeq" id="WP_027412489.1">
    <property type="nucleotide sequence ID" value="NZ_BMWS01000019.1"/>
</dbReference>